<evidence type="ECO:0000256" key="3">
    <source>
        <dbReference type="ARBA" id="ARBA00022692"/>
    </source>
</evidence>
<keyword evidence="4 7" id="KW-1133">Transmembrane helix</keyword>
<dbReference type="InParanoid" id="H2ZBH4"/>
<keyword evidence="6" id="KW-0325">Glycoprotein</keyword>
<protein>
    <submittedName>
        <fullName evidence="8">Uncharacterized protein</fullName>
    </submittedName>
</protein>
<dbReference type="OMA" id="EATYLAY"/>
<dbReference type="STRING" id="51511.ENSCSAVP00000014939"/>
<comment type="similarity">
    <text evidence="2">Belongs to the prominin family.</text>
</comment>
<evidence type="ECO:0000313" key="8">
    <source>
        <dbReference type="Ensembl" id="ENSCSAVP00000014939.1"/>
    </source>
</evidence>
<dbReference type="PANTHER" id="PTHR22730">
    <property type="entry name" value="PROMININ PROM PROTEIN"/>
    <property type="match status" value="1"/>
</dbReference>
<sequence>MGLNTSVDATAAALQVLDAEIQTNGTVLVAADINKFADSLISTVLAYANWLLEQLNNQFGRCYPVYLAYSQAISILCSYLMDVLNGLWFCLGWITFFLIPGAIFGMKLAKYYRRLHNMEDYHDNSWNEMEMDAFNRSNNNGQQHRTSAKFRSAKIHPGEYY</sequence>
<dbReference type="GO" id="GO:0031528">
    <property type="term" value="C:microvillus membrane"/>
    <property type="evidence" value="ECO:0007669"/>
    <property type="project" value="UniProtKB-SubCell"/>
</dbReference>
<reference evidence="8" key="3">
    <citation type="submission" date="2025-09" db="UniProtKB">
        <authorList>
            <consortium name="Ensembl"/>
        </authorList>
    </citation>
    <scope>IDENTIFICATION</scope>
</reference>
<dbReference type="AlphaFoldDB" id="H2ZBH4"/>
<proteinExistence type="inferred from homology"/>
<dbReference type="Proteomes" id="UP000007875">
    <property type="component" value="Unassembled WGS sequence"/>
</dbReference>
<dbReference type="GeneTree" id="ENSGT00530000063586"/>
<keyword evidence="3 7" id="KW-0812">Transmembrane</keyword>
<accession>H2ZBH4</accession>
<evidence type="ECO:0000256" key="6">
    <source>
        <dbReference type="ARBA" id="ARBA00023180"/>
    </source>
</evidence>
<evidence type="ECO:0000256" key="4">
    <source>
        <dbReference type="ARBA" id="ARBA00022989"/>
    </source>
</evidence>
<keyword evidence="9" id="KW-1185">Reference proteome</keyword>
<reference evidence="8" key="2">
    <citation type="submission" date="2025-08" db="UniProtKB">
        <authorList>
            <consortium name="Ensembl"/>
        </authorList>
    </citation>
    <scope>IDENTIFICATION</scope>
</reference>
<dbReference type="eggNOG" id="KOG4331">
    <property type="taxonomic scope" value="Eukaryota"/>
</dbReference>
<name>H2ZBH4_CIOSA</name>
<evidence type="ECO:0000256" key="7">
    <source>
        <dbReference type="SAM" id="Phobius"/>
    </source>
</evidence>
<evidence type="ECO:0000256" key="1">
    <source>
        <dbReference type="ARBA" id="ARBA00004475"/>
    </source>
</evidence>
<reference evidence="9" key="1">
    <citation type="submission" date="2003-08" db="EMBL/GenBank/DDBJ databases">
        <authorList>
            <person name="Birren B."/>
            <person name="Nusbaum C."/>
            <person name="Abebe A."/>
            <person name="Abouelleil A."/>
            <person name="Adekoya E."/>
            <person name="Ait-zahra M."/>
            <person name="Allen N."/>
            <person name="Allen T."/>
            <person name="An P."/>
            <person name="Anderson M."/>
            <person name="Anderson S."/>
            <person name="Arachchi H."/>
            <person name="Armbruster J."/>
            <person name="Bachantsang P."/>
            <person name="Baldwin J."/>
            <person name="Barry A."/>
            <person name="Bayul T."/>
            <person name="Blitshsteyn B."/>
            <person name="Bloom T."/>
            <person name="Blye J."/>
            <person name="Boguslavskiy L."/>
            <person name="Borowsky M."/>
            <person name="Boukhgalter B."/>
            <person name="Brunache A."/>
            <person name="Butler J."/>
            <person name="Calixte N."/>
            <person name="Calvo S."/>
            <person name="Camarata J."/>
            <person name="Campo K."/>
            <person name="Chang J."/>
            <person name="Cheshatsang Y."/>
            <person name="Citroen M."/>
            <person name="Collymore A."/>
            <person name="Considine T."/>
            <person name="Cook A."/>
            <person name="Cooke P."/>
            <person name="Corum B."/>
            <person name="Cuomo C."/>
            <person name="David R."/>
            <person name="Dawoe T."/>
            <person name="Degray S."/>
            <person name="Dodge S."/>
            <person name="Dooley K."/>
            <person name="Dorje P."/>
            <person name="Dorjee K."/>
            <person name="Dorris L."/>
            <person name="Duffey N."/>
            <person name="Dupes A."/>
            <person name="Elkins T."/>
            <person name="Engels R."/>
            <person name="Erickson J."/>
            <person name="Farina A."/>
            <person name="Faro S."/>
            <person name="Ferreira P."/>
            <person name="Fischer H."/>
            <person name="Fitzgerald M."/>
            <person name="Foley K."/>
            <person name="Gage D."/>
            <person name="Galagan J."/>
            <person name="Gearin G."/>
            <person name="Gnerre S."/>
            <person name="Gnirke A."/>
            <person name="Goyette A."/>
            <person name="Graham J."/>
            <person name="Grandbois E."/>
            <person name="Gyaltsen K."/>
            <person name="Hafez N."/>
            <person name="Hagopian D."/>
            <person name="Hagos B."/>
            <person name="Hall J."/>
            <person name="Hatcher B."/>
            <person name="Heller A."/>
            <person name="Higgins H."/>
            <person name="Honan T."/>
            <person name="Horn A."/>
            <person name="Houde N."/>
            <person name="Hughes L."/>
            <person name="Hulme W."/>
            <person name="Husby E."/>
            <person name="Iliev I."/>
            <person name="Jaffe D."/>
            <person name="Jones C."/>
            <person name="Kamal M."/>
            <person name="Kamat A."/>
            <person name="Kamvysselis M."/>
            <person name="Karlsson E."/>
            <person name="Kells C."/>
            <person name="Kieu A."/>
            <person name="Kisner P."/>
            <person name="Kodira C."/>
            <person name="Kulbokas E."/>
            <person name="Labutti K."/>
            <person name="Lama D."/>
            <person name="Landers T."/>
            <person name="Leger J."/>
            <person name="Levine S."/>
            <person name="Lewis D."/>
            <person name="Lewis T."/>
            <person name="Lindblad-toh K."/>
            <person name="Liu X."/>
            <person name="Lokyitsang T."/>
            <person name="Lokyitsang Y."/>
            <person name="Lucien O."/>
            <person name="Lui A."/>
            <person name="Ma L.J."/>
            <person name="Mabbitt R."/>
            <person name="Macdonald J."/>
            <person name="Maclean C."/>
            <person name="Major J."/>
            <person name="Manning J."/>
            <person name="Marabella R."/>
            <person name="Maru K."/>
            <person name="Matthews C."/>
            <person name="Mauceli E."/>
            <person name="Mccarthy M."/>
            <person name="Mcdonough S."/>
            <person name="Mcghee T."/>
            <person name="Meldrim J."/>
            <person name="Meneus L."/>
            <person name="Mesirov J."/>
            <person name="Mihalev A."/>
            <person name="Mihova T."/>
            <person name="Mikkelsen T."/>
            <person name="Mlenga V."/>
            <person name="Moru K."/>
            <person name="Mozes J."/>
            <person name="Mulrain L."/>
            <person name="Munson G."/>
            <person name="Naylor J."/>
            <person name="Newes C."/>
            <person name="Nguyen C."/>
            <person name="Nguyen N."/>
            <person name="Nguyen T."/>
            <person name="Nicol R."/>
            <person name="Nielsen C."/>
            <person name="Nizzari M."/>
            <person name="Norbu C."/>
            <person name="Norbu N."/>
            <person name="O'donnell P."/>
            <person name="Okoawo O."/>
            <person name="O'leary S."/>
            <person name="Omotosho B."/>
            <person name="O'neill K."/>
            <person name="Osman S."/>
            <person name="Parker S."/>
            <person name="Perrin D."/>
            <person name="Phunkhang P."/>
            <person name="Piqani B."/>
            <person name="Purcell S."/>
            <person name="Rachupka T."/>
            <person name="Ramasamy U."/>
            <person name="Rameau R."/>
            <person name="Ray V."/>
            <person name="Raymond C."/>
            <person name="Retta R."/>
            <person name="Richardson S."/>
            <person name="Rise C."/>
            <person name="Rodriguez J."/>
            <person name="Rogers J."/>
            <person name="Rogov P."/>
            <person name="Rutman M."/>
            <person name="Schupbach R."/>
            <person name="Seaman C."/>
            <person name="Settipalli S."/>
            <person name="Sharpe T."/>
            <person name="Sheridan J."/>
            <person name="Sherpa N."/>
            <person name="Shi J."/>
            <person name="Smirnov S."/>
            <person name="Smith C."/>
            <person name="Sougnez C."/>
            <person name="Spencer B."/>
            <person name="Stalker J."/>
            <person name="Stange-thomann N."/>
            <person name="Stavropoulos S."/>
            <person name="Stetson K."/>
            <person name="Stone C."/>
            <person name="Stone S."/>
            <person name="Stubbs M."/>
            <person name="Talamas J."/>
            <person name="Tchuinga P."/>
            <person name="Tenzing P."/>
            <person name="Tesfaye S."/>
            <person name="Theodore J."/>
            <person name="Thoulutsang Y."/>
            <person name="Topham K."/>
            <person name="Towey S."/>
            <person name="Tsamla T."/>
            <person name="Tsomo N."/>
            <person name="Vallee D."/>
            <person name="Vassiliev H."/>
            <person name="Venkataraman V."/>
            <person name="Vinson J."/>
            <person name="Vo A."/>
            <person name="Wade C."/>
            <person name="Wang S."/>
            <person name="Wangchuk T."/>
            <person name="Wangdi T."/>
            <person name="Whittaker C."/>
            <person name="Wilkinson J."/>
            <person name="Wu Y."/>
            <person name="Wyman D."/>
            <person name="Yadav S."/>
            <person name="Yang S."/>
            <person name="Yang X."/>
            <person name="Yeager S."/>
            <person name="Yee E."/>
            <person name="Young G."/>
            <person name="Zainoun J."/>
            <person name="Zembeck L."/>
            <person name="Zimmer A."/>
            <person name="Zody M."/>
            <person name="Lander E."/>
        </authorList>
    </citation>
    <scope>NUCLEOTIDE SEQUENCE [LARGE SCALE GENOMIC DNA]</scope>
</reference>
<evidence type="ECO:0000256" key="2">
    <source>
        <dbReference type="ARBA" id="ARBA00006058"/>
    </source>
</evidence>
<evidence type="ECO:0000313" key="9">
    <source>
        <dbReference type="Proteomes" id="UP000007875"/>
    </source>
</evidence>
<dbReference type="InterPro" id="IPR008795">
    <property type="entry name" value="Prominin"/>
</dbReference>
<dbReference type="HOGENOM" id="CLU_1643109_0_0_1"/>
<dbReference type="PANTHER" id="PTHR22730:SF1">
    <property type="entry name" value="PROMININ-LIKE PROTEIN"/>
    <property type="match status" value="1"/>
</dbReference>
<organism evidence="8 9">
    <name type="scientific">Ciona savignyi</name>
    <name type="common">Pacific transparent sea squirt</name>
    <dbReference type="NCBI Taxonomy" id="51511"/>
    <lineage>
        <taxon>Eukaryota</taxon>
        <taxon>Metazoa</taxon>
        <taxon>Chordata</taxon>
        <taxon>Tunicata</taxon>
        <taxon>Ascidiacea</taxon>
        <taxon>Phlebobranchia</taxon>
        <taxon>Cionidae</taxon>
        <taxon>Ciona</taxon>
    </lineage>
</organism>
<dbReference type="Pfam" id="PF05478">
    <property type="entry name" value="Prominin"/>
    <property type="match status" value="1"/>
</dbReference>
<feature type="transmembrane region" description="Helical" evidence="7">
    <location>
        <begin position="87"/>
        <end position="109"/>
    </location>
</feature>
<comment type="subcellular location">
    <subcellularLocation>
        <location evidence="1">Cell projection</location>
        <location evidence="1">Microvillus membrane</location>
        <topology evidence="1">Multi-pass membrane protein</topology>
    </subcellularLocation>
</comment>
<evidence type="ECO:0000256" key="5">
    <source>
        <dbReference type="ARBA" id="ARBA00023136"/>
    </source>
</evidence>
<keyword evidence="5 7" id="KW-0472">Membrane</keyword>
<dbReference type="Ensembl" id="ENSCSAVT00000015113.1">
    <property type="protein sequence ID" value="ENSCSAVP00000014939.1"/>
    <property type="gene ID" value="ENSCSAVG00000008750.1"/>
</dbReference>